<dbReference type="EMBL" id="CP131061">
    <property type="protein sequence ID" value="WNY27248.1"/>
    <property type="molecule type" value="Genomic_DNA"/>
</dbReference>
<proteinExistence type="predicted"/>
<evidence type="ECO:0000313" key="2">
    <source>
        <dbReference type="Proteomes" id="UP001304970"/>
    </source>
</evidence>
<sequence>MSATESMEPIELVTDMTRMKMTPFKAESAAFSESFEQKAGKMEIPSGDLFFRNLVERAKYYEQFEDRRSKITCSGFNIQSEIGAF</sequence>
<accession>A0AA97A6E6</accession>
<dbReference type="Proteomes" id="UP001304970">
    <property type="component" value="Chromosome"/>
</dbReference>
<reference evidence="1 2" key="1">
    <citation type="submission" date="2023-07" db="EMBL/GenBank/DDBJ databases">
        <title>Closed genome sequence of Methanosarcinaceae archaeon Am2.</title>
        <authorList>
            <person name="Poehlein A."/>
            <person name="Protasov E."/>
            <person name="Platt K."/>
            <person name="Reeh H."/>
            <person name="Daniel R."/>
            <person name="Brune A."/>
        </authorList>
    </citation>
    <scope>NUCLEOTIDE SEQUENCE [LARGE SCALE GENOMIC DNA]</scope>
    <source>
        <strain evidence="1 2">Am2</strain>
    </source>
</reference>
<keyword evidence="2" id="KW-1185">Reference proteome</keyword>
<protein>
    <submittedName>
        <fullName evidence="1">Uncharacterized protein</fullName>
    </submittedName>
</protein>
<dbReference type="GeneID" id="89228458"/>
<evidence type="ECO:0000313" key="1">
    <source>
        <dbReference type="EMBL" id="WNY27248.1"/>
    </source>
</evidence>
<name>A0AA97A6E6_9EURY</name>
<gene>
    <name evidence="1" type="ORF">MsAm2_10400</name>
</gene>
<dbReference type="AlphaFoldDB" id="A0AA97A6E6"/>
<dbReference type="RefSeq" id="WP_338097222.1">
    <property type="nucleotide sequence ID" value="NZ_CP131061.1"/>
</dbReference>
<organism evidence="1 2">
    <name type="scientific">Methanolapillus ohkumae</name>
    <dbReference type="NCBI Taxonomy" id="3028298"/>
    <lineage>
        <taxon>Archaea</taxon>
        <taxon>Methanobacteriati</taxon>
        <taxon>Methanobacteriota</taxon>
        <taxon>Stenosarchaea group</taxon>
        <taxon>Methanomicrobia</taxon>
        <taxon>Methanosarcinales</taxon>
        <taxon>Methanosarcinaceae</taxon>
        <taxon>Methanolapillus</taxon>
    </lineage>
</organism>